<evidence type="ECO:0000259" key="9">
    <source>
        <dbReference type="PROSITE" id="PS50850"/>
    </source>
</evidence>
<dbReference type="Proteomes" id="UP001195903">
    <property type="component" value="Unassembled WGS sequence"/>
</dbReference>
<dbReference type="InterPro" id="IPR020846">
    <property type="entry name" value="MFS_dom"/>
</dbReference>
<keyword evidence="3 8" id="KW-0813">Transport</keyword>
<feature type="transmembrane region" description="Helical" evidence="8">
    <location>
        <begin position="273"/>
        <end position="294"/>
    </location>
</feature>
<keyword evidence="8" id="KW-0997">Cell inner membrane</keyword>
<comment type="similarity">
    <text evidence="2 8">Belongs to the major facilitator superfamily. Bcr/CmlA family.</text>
</comment>
<keyword evidence="5 8" id="KW-0812">Transmembrane</keyword>
<feature type="transmembrane region" description="Helical" evidence="8">
    <location>
        <begin position="248"/>
        <end position="266"/>
    </location>
</feature>
<comment type="caution">
    <text evidence="8">Lacks conserved residue(s) required for the propagation of feature annotation.</text>
</comment>
<evidence type="ECO:0000256" key="8">
    <source>
        <dbReference type="RuleBase" id="RU365088"/>
    </source>
</evidence>
<dbReference type="Pfam" id="PF07690">
    <property type="entry name" value="MFS_1"/>
    <property type="match status" value="1"/>
</dbReference>
<evidence type="ECO:0000256" key="7">
    <source>
        <dbReference type="ARBA" id="ARBA00023136"/>
    </source>
</evidence>
<dbReference type="EMBL" id="JAHEPS010000004">
    <property type="protein sequence ID" value="MBT1445236.1"/>
    <property type="molecule type" value="Genomic_DNA"/>
</dbReference>
<sequence length="405" mass="43603">MSRNLLPILMSLVLLSPLAIDIYLPSMPAMAQEFAVDERQVQSTLVLFLFAMGVGQVLIGPLADRYGRRPVALFGIVLYIVSSLLAMAAVEFEWLQLARLLQGLAACSTSIVAFSAVRDSYSVAEGGRIYSYLNGAICVIPALAPTLGGLLALQFGWRSTFAFMAIYGLLMLLVVGYRLPETRPANTVSSGALYRWERYGPVLGNSHFMFYAVTCMAAMAAILCYVSYSSMWLIGRLGVSELTFSGLFGLNAVVNIIACFAAPVVMKRLGNRPTVIVALWLMTLAAVLELALQLPDWSSALAAAFAFMLPMMLLCIGFALLLGPATSMALAPFGERAGTATAMLGFIQMSGASVITGLVQLTPLEAPMAIGLTMGVMSLLLLLIMMLPGLNHWHREPEGQQLHEV</sequence>
<feature type="transmembrane region" description="Helical" evidence="8">
    <location>
        <begin position="368"/>
        <end position="387"/>
    </location>
</feature>
<keyword evidence="7 8" id="KW-0472">Membrane</keyword>
<dbReference type="RefSeq" id="WP_214507439.1">
    <property type="nucleotide sequence ID" value="NZ_JAHEPS010000004.1"/>
</dbReference>
<evidence type="ECO:0000256" key="6">
    <source>
        <dbReference type="ARBA" id="ARBA00022989"/>
    </source>
</evidence>
<evidence type="ECO:0000256" key="4">
    <source>
        <dbReference type="ARBA" id="ARBA00022475"/>
    </source>
</evidence>
<gene>
    <name evidence="10" type="ORF">KJI95_11960</name>
</gene>
<feature type="transmembrane region" description="Helical" evidence="8">
    <location>
        <begin position="71"/>
        <end position="90"/>
    </location>
</feature>
<dbReference type="InterPro" id="IPR036259">
    <property type="entry name" value="MFS_trans_sf"/>
</dbReference>
<feature type="transmembrane region" description="Helical" evidence="8">
    <location>
        <begin position="343"/>
        <end position="362"/>
    </location>
</feature>
<evidence type="ECO:0000313" key="11">
    <source>
        <dbReference type="Proteomes" id="UP001195903"/>
    </source>
</evidence>
<dbReference type="PANTHER" id="PTHR42718">
    <property type="entry name" value="MAJOR FACILITATOR SUPERFAMILY MULTIDRUG TRANSPORTER MFSC"/>
    <property type="match status" value="1"/>
</dbReference>
<dbReference type="NCBIfam" id="TIGR00710">
    <property type="entry name" value="efflux_Bcr_CflA"/>
    <property type="match status" value="1"/>
</dbReference>
<dbReference type="PANTHER" id="PTHR42718:SF35">
    <property type="entry name" value="BLL0718 PROTEIN"/>
    <property type="match status" value="1"/>
</dbReference>
<feature type="transmembrane region" description="Helical" evidence="8">
    <location>
        <begin position="161"/>
        <end position="179"/>
    </location>
</feature>
<feature type="domain" description="Major facilitator superfamily (MFS) profile" evidence="9">
    <location>
        <begin position="5"/>
        <end position="392"/>
    </location>
</feature>
<dbReference type="CDD" id="cd17320">
    <property type="entry name" value="MFS_MdfA_MDR_like"/>
    <property type="match status" value="1"/>
</dbReference>
<evidence type="ECO:0000256" key="2">
    <source>
        <dbReference type="ARBA" id="ARBA00006236"/>
    </source>
</evidence>
<comment type="subcellular location">
    <subcellularLocation>
        <location evidence="8">Cell inner membrane</location>
        <topology evidence="8">Multi-pass membrane protein</topology>
    </subcellularLocation>
    <subcellularLocation>
        <location evidence="1">Cell membrane</location>
        <topology evidence="1">Multi-pass membrane protein</topology>
    </subcellularLocation>
</comment>
<dbReference type="InterPro" id="IPR011701">
    <property type="entry name" value="MFS"/>
</dbReference>
<reference evidence="10 11" key="1">
    <citation type="submission" date="2021-05" db="EMBL/GenBank/DDBJ databases">
        <title>Shewanella sp. JM162201.</title>
        <authorList>
            <person name="Xu S."/>
            <person name="Li A."/>
        </authorList>
    </citation>
    <scope>NUCLEOTIDE SEQUENCE [LARGE SCALE GENOMIC DNA]</scope>
    <source>
        <strain evidence="10 11">JM162201</strain>
    </source>
</reference>
<feature type="transmembrane region" description="Helical" evidence="8">
    <location>
        <begin position="96"/>
        <end position="117"/>
    </location>
</feature>
<feature type="transmembrane region" description="Helical" evidence="8">
    <location>
        <begin position="41"/>
        <end position="59"/>
    </location>
</feature>
<accession>A0ABS5V443</accession>
<evidence type="ECO:0000256" key="1">
    <source>
        <dbReference type="ARBA" id="ARBA00004651"/>
    </source>
</evidence>
<dbReference type="PROSITE" id="PS00216">
    <property type="entry name" value="SUGAR_TRANSPORT_1"/>
    <property type="match status" value="1"/>
</dbReference>
<keyword evidence="11" id="KW-1185">Reference proteome</keyword>
<feature type="transmembrane region" description="Helical" evidence="8">
    <location>
        <begin position="300"/>
        <end position="322"/>
    </location>
</feature>
<dbReference type="InterPro" id="IPR005829">
    <property type="entry name" value="Sugar_transporter_CS"/>
</dbReference>
<evidence type="ECO:0000256" key="5">
    <source>
        <dbReference type="ARBA" id="ARBA00022692"/>
    </source>
</evidence>
<comment type="caution">
    <text evidence="10">The sequence shown here is derived from an EMBL/GenBank/DDBJ whole genome shotgun (WGS) entry which is preliminary data.</text>
</comment>
<dbReference type="SUPFAM" id="SSF103473">
    <property type="entry name" value="MFS general substrate transporter"/>
    <property type="match status" value="1"/>
</dbReference>
<evidence type="ECO:0000256" key="3">
    <source>
        <dbReference type="ARBA" id="ARBA00022448"/>
    </source>
</evidence>
<protein>
    <recommendedName>
        <fullName evidence="8">Bcr/CflA family efflux transporter</fullName>
    </recommendedName>
</protein>
<proteinExistence type="inferred from homology"/>
<dbReference type="PROSITE" id="PS50850">
    <property type="entry name" value="MFS"/>
    <property type="match status" value="1"/>
</dbReference>
<organism evidence="10 11">
    <name type="scientific">Shewanella jiangmenensis</name>
    <dbReference type="NCBI Taxonomy" id="2837387"/>
    <lineage>
        <taxon>Bacteria</taxon>
        <taxon>Pseudomonadati</taxon>
        <taxon>Pseudomonadota</taxon>
        <taxon>Gammaproteobacteria</taxon>
        <taxon>Alteromonadales</taxon>
        <taxon>Shewanellaceae</taxon>
        <taxon>Shewanella</taxon>
    </lineage>
</organism>
<feature type="transmembrane region" description="Helical" evidence="8">
    <location>
        <begin position="129"/>
        <end position="155"/>
    </location>
</feature>
<feature type="transmembrane region" description="Helical" evidence="8">
    <location>
        <begin position="208"/>
        <end position="228"/>
    </location>
</feature>
<dbReference type="InterPro" id="IPR004812">
    <property type="entry name" value="Efflux_drug-R_Bcr/CmlA"/>
</dbReference>
<dbReference type="Gene3D" id="1.20.1720.10">
    <property type="entry name" value="Multidrug resistance protein D"/>
    <property type="match status" value="1"/>
</dbReference>
<keyword evidence="4" id="KW-1003">Cell membrane</keyword>
<keyword evidence="6 8" id="KW-1133">Transmembrane helix</keyword>
<name>A0ABS5V443_9GAMM</name>
<evidence type="ECO:0000313" key="10">
    <source>
        <dbReference type="EMBL" id="MBT1445236.1"/>
    </source>
</evidence>